<comment type="caution">
    <text evidence="1">The sequence shown here is derived from an EMBL/GenBank/DDBJ whole genome shotgun (WGS) entry which is preliminary data.</text>
</comment>
<accession>G5PY70</accession>
<sequence>MLMNKLRQRDAIVGEAQFWSDLKQRPQHKTAV</sequence>
<name>G5PY70_SALMO</name>
<evidence type="ECO:0000313" key="1">
    <source>
        <dbReference type="EMBL" id="EHC83308.1"/>
    </source>
</evidence>
<gene>
    <name evidence="1" type="ORF">LTSEMON_0330</name>
</gene>
<dbReference type="EMBL" id="AFCS01000101">
    <property type="protein sequence ID" value="EHC83308.1"/>
    <property type="molecule type" value="Genomic_DNA"/>
</dbReference>
<feature type="non-terminal residue" evidence="1">
    <location>
        <position position="32"/>
    </location>
</feature>
<proteinExistence type="predicted"/>
<protein>
    <submittedName>
        <fullName evidence="1">Uncharacterized protein</fullName>
    </submittedName>
</protein>
<dbReference type="AlphaFoldDB" id="G5PY70"/>
<organism evidence="1 2">
    <name type="scientific">Salmonella enterica subsp. enterica serovar Montevideo str. S5-403</name>
    <dbReference type="NCBI Taxonomy" id="913242"/>
    <lineage>
        <taxon>Bacteria</taxon>
        <taxon>Pseudomonadati</taxon>
        <taxon>Pseudomonadota</taxon>
        <taxon>Gammaproteobacteria</taxon>
        <taxon>Enterobacterales</taxon>
        <taxon>Enterobacteriaceae</taxon>
        <taxon>Salmonella</taxon>
    </lineage>
</organism>
<evidence type="ECO:0000313" key="2">
    <source>
        <dbReference type="Proteomes" id="UP000003221"/>
    </source>
</evidence>
<reference evidence="1 2" key="1">
    <citation type="journal article" date="2011" name="BMC Genomics">
        <title>Genome sequencing reveals diversification of virulence factor content and possible host adaptation in distinct subpopulations of Salmonella enterica.</title>
        <authorList>
            <person name="den Bakker H.C."/>
            <person name="Moreno Switt A.I."/>
            <person name="Govoni G."/>
            <person name="Cummings C.A."/>
            <person name="Ranieri M.L."/>
            <person name="Degoricija L."/>
            <person name="Hoelzer K."/>
            <person name="Rodriguez-Rivera L.D."/>
            <person name="Brown S."/>
            <person name="Bolchacova E."/>
            <person name="Furtado M.R."/>
            <person name="Wiedmann M."/>
        </authorList>
    </citation>
    <scope>NUCLEOTIDE SEQUENCE [LARGE SCALE GENOMIC DNA]</scope>
    <source>
        <strain evidence="1 2">S5-403</strain>
    </source>
</reference>
<dbReference type="Proteomes" id="UP000003221">
    <property type="component" value="Unassembled WGS sequence"/>
</dbReference>